<dbReference type="InterPro" id="IPR015422">
    <property type="entry name" value="PyrdxlP-dep_Trfase_small"/>
</dbReference>
<dbReference type="Pfam" id="PF00155">
    <property type="entry name" value="Aminotran_1_2"/>
    <property type="match status" value="1"/>
</dbReference>
<comment type="pathway">
    <text evidence="3">Sphingolipid metabolism.</text>
</comment>
<dbReference type="UniPathway" id="UPA00222"/>
<dbReference type="InterPro" id="IPR050087">
    <property type="entry name" value="AON_synthase_class-II"/>
</dbReference>
<keyword evidence="7" id="KW-0443">Lipid metabolism</keyword>
<comment type="pathway">
    <text evidence="2">Lipid metabolism; sphingolipid metabolism.</text>
</comment>
<keyword evidence="11" id="KW-1185">Reference proteome</keyword>
<feature type="domain" description="Aminotransferase class I/classII large" evidence="9">
    <location>
        <begin position="35"/>
        <end position="379"/>
    </location>
</feature>
<evidence type="ECO:0000256" key="1">
    <source>
        <dbReference type="ARBA" id="ARBA00001933"/>
    </source>
</evidence>
<dbReference type="InterPro" id="IPR004839">
    <property type="entry name" value="Aminotransferase_I/II_large"/>
</dbReference>
<keyword evidence="5" id="KW-0808">Transferase</keyword>
<evidence type="ECO:0000256" key="6">
    <source>
        <dbReference type="ARBA" id="ARBA00022898"/>
    </source>
</evidence>
<keyword evidence="7" id="KW-0746">Sphingolipid metabolism</keyword>
<name>A0A830H6K5_9CHLO</name>
<evidence type="ECO:0000256" key="4">
    <source>
        <dbReference type="ARBA" id="ARBA00010008"/>
    </source>
</evidence>
<dbReference type="GO" id="GO:0009102">
    <property type="term" value="P:biotin biosynthetic process"/>
    <property type="evidence" value="ECO:0007669"/>
    <property type="project" value="TreeGrafter"/>
</dbReference>
<evidence type="ECO:0000256" key="2">
    <source>
        <dbReference type="ARBA" id="ARBA00004760"/>
    </source>
</evidence>
<protein>
    <recommendedName>
        <fullName evidence="9">Aminotransferase class I/classII large domain-containing protein</fullName>
    </recommendedName>
</protein>
<dbReference type="InterPro" id="IPR001917">
    <property type="entry name" value="Aminotrans_II_pyridoxalP_BS"/>
</dbReference>
<comment type="cofactor">
    <cofactor evidence="1 8">
        <name>pyridoxal 5'-phosphate</name>
        <dbReference type="ChEBI" id="CHEBI:597326"/>
    </cofactor>
</comment>
<evidence type="ECO:0000313" key="10">
    <source>
        <dbReference type="EMBL" id="GHP02675.1"/>
    </source>
</evidence>
<dbReference type="GO" id="GO:0016740">
    <property type="term" value="F:transferase activity"/>
    <property type="evidence" value="ECO:0007669"/>
    <property type="project" value="UniProtKB-KW"/>
</dbReference>
<dbReference type="PANTHER" id="PTHR13693:SF77">
    <property type="entry name" value="8-AMINO-7-OXONONANOATE SYNTHASE"/>
    <property type="match status" value="1"/>
</dbReference>
<dbReference type="Gene3D" id="3.90.1150.10">
    <property type="entry name" value="Aspartate Aminotransferase, domain 1"/>
    <property type="match status" value="1"/>
</dbReference>
<dbReference type="OrthoDB" id="10263824at2759"/>
<dbReference type="SUPFAM" id="SSF53383">
    <property type="entry name" value="PLP-dependent transferases"/>
    <property type="match status" value="1"/>
</dbReference>
<sequence length="396" mass="41992">MDKAWPQWLHAANERLSATKRLRSVHVNENDELNITEFSSNDYLGLARHDEVRSAASDAALRHGMGPRGSALVCGYTAMHRDLELELARLKGAEECLLTPSGFAANTSAIAALARDGGVHLFSDQLNHASIVDGCRLASIRCPVSIYRHNDAGHLSELACAAHEPRALLVTDTLFSMDGDVAPFDQLSSAMHGAFGSARSFAVADEAHATLCYGTRGEGLAPHGFADICVGTLSKAVGAHGGFVTCSRDMKQYLLSTMRGLVFSTALPIPVIAAASTAVRIGTGEEGEELRRRLHANARSLRSALHTDASAMPSTHIVPLRARGGGEAAALDAAAYLMNDARCNVKPIRPPTVPVGTARVRVALSATHTAEQVARLARAASACPHLDVSSWVDARL</sequence>
<proteinExistence type="inferred from homology"/>
<evidence type="ECO:0000256" key="7">
    <source>
        <dbReference type="ARBA" id="ARBA00022919"/>
    </source>
</evidence>
<dbReference type="PROSITE" id="PS00599">
    <property type="entry name" value="AA_TRANSFER_CLASS_2"/>
    <property type="match status" value="1"/>
</dbReference>
<evidence type="ECO:0000256" key="3">
    <source>
        <dbReference type="ARBA" id="ARBA00004991"/>
    </source>
</evidence>
<dbReference type="GO" id="GO:0016020">
    <property type="term" value="C:membrane"/>
    <property type="evidence" value="ECO:0007669"/>
    <property type="project" value="GOC"/>
</dbReference>
<organism evidence="10 11">
    <name type="scientific">Pycnococcus provasolii</name>
    <dbReference type="NCBI Taxonomy" id="41880"/>
    <lineage>
        <taxon>Eukaryota</taxon>
        <taxon>Viridiplantae</taxon>
        <taxon>Chlorophyta</taxon>
        <taxon>Pseudoscourfieldiophyceae</taxon>
        <taxon>Pseudoscourfieldiales</taxon>
        <taxon>Pycnococcaceae</taxon>
        <taxon>Pycnococcus</taxon>
    </lineage>
</organism>
<dbReference type="InterPro" id="IPR015424">
    <property type="entry name" value="PyrdxlP-dep_Trfase"/>
</dbReference>
<gene>
    <name evidence="10" type="ORF">PPROV_000143000</name>
</gene>
<accession>A0A830H6K5</accession>
<comment type="caution">
    <text evidence="10">The sequence shown here is derived from an EMBL/GenBank/DDBJ whole genome shotgun (WGS) entry which is preliminary data.</text>
</comment>
<evidence type="ECO:0000313" key="11">
    <source>
        <dbReference type="Proteomes" id="UP000660262"/>
    </source>
</evidence>
<dbReference type="Proteomes" id="UP000660262">
    <property type="component" value="Unassembled WGS sequence"/>
</dbReference>
<dbReference type="AlphaFoldDB" id="A0A830H6K5"/>
<dbReference type="EMBL" id="BNJQ01000003">
    <property type="protein sequence ID" value="GHP02675.1"/>
    <property type="molecule type" value="Genomic_DNA"/>
</dbReference>
<evidence type="ECO:0000256" key="5">
    <source>
        <dbReference type="ARBA" id="ARBA00022679"/>
    </source>
</evidence>
<evidence type="ECO:0000259" key="9">
    <source>
        <dbReference type="Pfam" id="PF00155"/>
    </source>
</evidence>
<dbReference type="PANTHER" id="PTHR13693">
    <property type="entry name" value="CLASS II AMINOTRANSFERASE/8-AMINO-7-OXONONANOATE SYNTHASE"/>
    <property type="match status" value="1"/>
</dbReference>
<dbReference type="GO" id="GO:0006665">
    <property type="term" value="P:sphingolipid metabolic process"/>
    <property type="evidence" value="ECO:0007669"/>
    <property type="project" value="UniProtKB-UniPathway"/>
</dbReference>
<reference evidence="10" key="1">
    <citation type="submission" date="2020-10" db="EMBL/GenBank/DDBJ databases">
        <title>Unveiling of a novel bifunctional photoreceptor, Dualchrome1, isolated from a cosmopolitan green alga.</title>
        <authorList>
            <person name="Suzuki S."/>
            <person name="Kawachi M."/>
        </authorList>
    </citation>
    <scope>NUCLEOTIDE SEQUENCE</scope>
    <source>
        <strain evidence="10">NIES 2893</strain>
    </source>
</reference>
<comment type="similarity">
    <text evidence="4">Belongs to the class-II pyridoxal-phosphate-dependent aminotransferase family. BioF subfamily.</text>
</comment>
<evidence type="ECO:0000256" key="8">
    <source>
        <dbReference type="RuleBase" id="RU003693"/>
    </source>
</evidence>
<dbReference type="Gene3D" id="3.40.640.10">
    <property type="entry name" value="Type I PLP-dependent aspartate aminotransferase-like (Major domain)"/>
    <property type="match status" value="1"/>
</dbReference>
<dbReference type="InterPro" id="IPR015421">
    <property type="entry name" value="PyrdxlP-dep_Trfase_major"/>
</dbReference>
<keyword evidence="6 8" id="KW-0663">Pyridoxal phosphate</keyword>
<dbReference type="GO" id="GO:0030170">
    <property type="term" value="F:pyridoxal phosphate binding"/>
    <property type="evidence" value="ECO:0007669"/>
    <property type="project" value="InterPro"/>
</dbReference>